<gene>
    <name evidence="1" type="ORF">GH714_007004</name>
</gene>
<dbReference type="EMBL" id="JAAGAX010000002">
    <property type="protein sequence ID" value="KAF2322121.1"/>
    <property type="molecule type" value="Genomic_DNA"/>
</dbReference>
<proteinExistence type="predicted"/>
<comment type="caution">
    <text evidence="1">The sequence shown here is derived from an EMBL/GenBank/DDBJ whole genome shotgun (WGS) entry which is preliminary data.</text>
</comment>
<keyword evidence="2" id="KW-1185">Reference proteome</keyword>
<evidence type="ECO:0000313" key="1">
    <source>
        <dbReference type="EMBL" id="KAF2322121.1"/>
    </source>
</evidence>
<evidence type="ECO:0000313" key="2">
    <source>
        <dbReference type="Proteomes" id="UP000467840"/>
    </source>
</evidence>
<name>A0A6A6N7G9_HEVBR</name>
<organism evidence="1 2">
    <name type="scientific">Hevea brasiliensis</name>
    <name type="common">Para rubber tree</name>
    <name type="synonym">Siphonia brasiliensis</name>
    <dbReference type="NCBI Taxonomy" id="3981"/>
    <lineage>
        <taxon>Eukaryota</taxon>
        <taxon>Viridiplantae</taxon>
        <taxon>Streptophyta</taxon>
        <taxon>Embryophyta</taxon>
        <taxon>Tracheophyta</taxon>
        <taxon>Spermatophyta</taxon>
        <taxon>Magnoliopsida</taxon>
        <taxon>eudicotyledons</taxon>
        <taxon>Gunneridae</taxon>
        <taxon>Pentapetalae</taxon>
        <taxon>rosids</taxon>
        <taxon>fabids</taxon>
        <taxon>Malpighiales</taxon>
        <taxon>Euphorbiaceae</taxon>
        <taxon>Crotonoideae</taxon>
        <taxon>Micrandreae</taxon>
        <taxon>Hevea</taxon>
    </lineage>
</organism>
<dbReference type="Proteomes" id="UP000467840">
    <property type="component" value="Chromosome 11"/>
</dbReference>
<dbReference type="AlphaFoldDB" id="A0A6A6N7G9"/>
<sequence length="119" mass="13833">MSLDLALKLLHVNLTKFIDYVKEAGPSRFIIWGHEMAFKVVELVYLVLKSEEKENGGGFIMYLNSDGRAYSLWWWLCADGRAYVLWWCFYVNGKEQLAPPLLVKRERGGVRMVITGMWV</sequence>
<reference evidence="1 2" key="1">
    <citation type="journal article" date="2020" name="Mol. Plant">
        <title>The Chromosome-Based Rubber Tree Genome Provides New Insights into Spurge Genome Evolution and Rubber Biosynthesis.</title>
        <authorList>
            <person name="Liu J."/>
            <person name="Shi C."/>
            <person name="Shi C.C."/>
            <person name="Li W."/>
            <person name="Zhang Q.J."/>
            <person name="Zhang Y."/>
            <person name="Li K."/>
            <person name="Lu H.F."/>
            <person name="Shi C."/>
            <person name="Zhu S.T."/>
            <person name="Xiao Z.Y."/>
            <person name="Nan H."/>
            <person name="Yue Y."/>
            <person name="Zhu X.G."/>
            <person name="Wu Y."/>
            <person name="Hong X.N."/>
            <person name="Fan G.Y."/>
            <person name="Tong Y."/>
            <person name="Zhang D."/>
            <person name="Mao C.L."/>
            <person name="Liu Y.L."/>
            <person name="Hao S.J."/>
            <person name="Liu W.Q."/>
            <person name="Lv M.Q."/>
            <person name="Zhang H.B."/>
            <person name="Liu Y."/>
            <person name="Hu-Tang G.R."/>
            <person name="Wang J.P."/>
            <person name="Wang J.H."/>
            <person name="Sun Y.H."/>
            <person name="Ni S.B."/>
            <person name="Chen W.B."/>
            <person name="Zhang X.C."/>
            <person name="Jiao Y.N."/>
            <person name="Eichler E.E."/>
            <person name="Li G.H."/>
            <person name="Liu X."/>
            <person name="Gao L.Z."/>
        </authorList>
    </citation>
    <scope>NUCLEOTIDE SEQUENCE [LARGE SCALE GENOMIC DNA]</scope>
    <source>
        <strain evidence="2">cv. GT1</strain>
        <tissue evidence="1">Leaf</tissue>
    </source>
</reference>
<protein>
    <submittedName>
        <fullName evidence="1">Uncharacterized protein</fullName>
    </submittedName>
</protein>
<accession>A0A6A6N7G9</accession>